<dbReference type="PROSITE" id="PS51384">
    <property type="entry name" value="FAD_FR"/>
    <property type="match status" value="1"/>
</dbReference>
<dbReference type="AlphaFoldDB" id="A0A926RZ74"/>
<dbReference type="EC" id="1.6.2.4" evidence="2"/>
<evidence type="ECO:0000259" key="5">
    <source>
        <dbReference type="PROSITE" id="PS51384"/>
    </source>
</evidence>
<feature type="transmembrane region" description="Helical" evidence="3">
    <location>
        <begin position="298"/>
        <end position="323"/>
    </location>
</feature>
<dbReference type="SUPFAM" id="SSF52218">
    <property type="entry name" value="Flavoproteins"/>
    <property type="match status" value="1"/>
</dbReference>
<keyword evidence="3" id="KW-1133">Transmembrane helix</keyword>
<sequence>MTISVWRYSHLALAVSFFLFIALASITGIILAFQPLADKMPAYRAHDFNQITLSQAIPSLKAAYPDITDLSIDANQFLIAKGNDADGNKLLAYVDPRTGKVLGHPGNPNEFFQWVTALHRSLFLHEAGRIFMGITAFILLLIAISGTVLVIQRQRGVRHFFKKIVKENFAQYYHVVLGRLSLIPILIIALTGTFLSLTKFAIFTQPKKSAHVDLNAIKDGPKKKLSEFAIFKETKLADVQSIEYPFSDDPEDYYTIKLKDRELAINQITGDILSDVPYPTTVILNNLSLDLHTGRASAIWAIVLAVASANILFFIYSGFMITLKRRSNRVKNKYKAEESKFILLVGSENGNTFRFAGAIHQQLIKNGQTAFLAQLNDYKVYPQAKHIIVFTATYGLGDAPTNAKNFEKLLDQYQQLHPVQTSVVAFGSHAYPDFCQFGFEVNNLLSRQHWAVPLLEIHTVNDKSPAEFGQWATTWAQMANMDIEIAPELLNAKPTGLQSLTVIEKTPVTHDEGAFLIRLKTPRRSKFTSGDLLAIYPANDHRERLYSIGKVGNDIQLSVKLHRDGLGSGYLHQLQPGQSFKARIAANPHFYFPQNAPAVVLISNGTGIAPFLGMLDQNTKKISTHLYCGFRGQASFDLYESAIKSNLSGGQLNALHVAFSREGKKQYIKDLLAHDAEIVAGVLAKKGAIMLCGSLSMQNDMIELLDHICQSKLGESISHYQSHGQILMDCY</sequence>
<dbReference type="InterPro" id="IPR039261">
    <property type="entry name" value="FNR_nucleotide-bd"/>
</dbReference>
<dbReference type="EMBL" id="JACWMX010000001">
    <property type="protein sequence ID" value="MBD1391570.1"/>
    <property type="molecule type" value="Genomic_DNA"/>
</dbReference>
<dbReference type="InterPro" id="IPR017938">
    <property type="entry name" value="Riboflavin_synthase-like_b-brl"/>
</dbReference>
<comment type="caution">
    <text evidence="6">The sequence shown here is derived from an EMBL/GenBank/DDBJ whole genome shotgun (WGS) entry which is preliminary data.</text>
</comment>
<dbReference type="Pfam" id="PF00175">
    <property type="entry name" value="NAD_binding_1"/>
    <property type="match status" value="1"/>
</dbReference>
<dbReference type="Gene3D" id="3.40.50.360">
    <property type="match status" value="1"/>
</dbReference>
<evidence type="ECO:0000256" key="1">
    <source>
        <dbReference type="ARBA" id="ARBA00022630"/>
    </source>
</evidence>
<keyword evidence="3" id="KW-0812">Transmembrane</keyword>
<dbReference type="GO" id="GO:0050660">
    <property type="term" value="F:flavin adenine dinucleotide binding"/>
    <property type="evidence" value="ECO:0007669"/>
    <property type="project" value="TreeGrafter"/>
</dbReference>
<dbReference type="RefSeq" id="WP_191159626.1">
    <property type="nucleotide sequence ID" value="NZ_JACWMX010000001.1"/>
</dbReference>
<feature type="transmembrane region" description="Helical" evidence="3">
    <location>
        <begin position="172"/>
        <end position="197"/>
    </location>
</feature>
<feature type="transmembrane region" description="Helical" evidence="3">
    <location>
        <begin position="12"/>
        <end position="33"/>
    </location>
</feature>
<gene>
    <name evidence="6" type="ORF">IDJ76_00535</name>
</gene>
<dbReference type="GO" id="GO:0005829">
    <property type="term" value="C:cytosol"/>
    <property type="evidence" value="ECO:0007669"/>
    <property type="project" value="TreeGrafter"/>
</dbReference>
<organism evidence="6 7">
    <name type="scientific">Mucilaginibacter glaciei</name>
    <dbReference type="NCBI Taxonomy" id="2772109"/>
    <lineage>
        <taxon>Bacteria</taxon>
        <taxon>Pseudomonadati</taxon>
        <taxon>Bacteroidota</taxon>
        <taxon>Sphingobacteriia</taxon>
        <taxon>Sphingobacteriales</taxon>
        <taxon>Sphingobacteriaceae</taxon>
        <taxon>Mucilaginibacter</taxon>
    </lineage>
</organism>
<dbReference type="Pfam" id="PF00258">
    <property type="entry name" value="Flavodoxin_1"/>
    <property type="match status" value="1"/>
</dbReference>
<evidence type="ECO:0000256" key="3">
    <source>
        <dbReference type="SAM" id="Phobius"/>
    </source>
</evidence>
<evidence type="ECO:0000313" key="7">
    <source>
        <dbReference type="Proteomes" id="UP000619078"/>
    </source>
</evidence>
<dbReference type="InterPro" id="IPR005625">
    <property type="entry name" value="PepSY-ass_TM"/>
</dbReference>
<dbReference type="PROSITE" id="PS50902">
    <property type="entry name" value="FLAVODOXIN_LIKE"/>
    <property type="match status" value="1"/>
</dbReference>
<dbReference type="Pfam" id="PF03929">
    <property type="entry name" value="PepSY_TM"/>
    <property type="match status" value="1"/>
</dbReference>
<dbReference type="GO" id="GO:0003958">
    <property type="term" value="F:NADPH-hemoprotein reductase activity"/>
    <property type="evidence" value="ECO:0007669"/>
    <property type="project" value="UniProtKB-EC"/>
</dbReference>
<accession>A0A926RZ74</accession>
<reference evidence="6" key="1">
    <citation type="submission" date="2020-09" db="EMBL/GenBank/DDBJ databases">
        <title>Novel species of Mucilaginibacter isolated from a glacier on the Tibetan Plateau.</title>
        <authorList>
            <person name="Liu Q."/>
            <person name="Xin Y.-H."/>
        </authorList>
    </citation>
    <scope>NUCLEOTIDE SEQUENCE</scope>
    <source>
        <strain evidence="6">ZB1P21</strain>
    </source>
</reference>
<dbReference type="SUPFAM" id="SSF52343">
    <property type="entry name" value="Ferredoxin reductase-like, C-terminal NADP-linked domain"/>
    <property type="match status" value="1"/>
</dbReference>
<protein>
    <recommendedName>
        <fullName evidence="2">NADPH--hemoprotein reductase</fullName>
        <ecNumber evidence="2">1.6.2.4</ecNumber>
    </recommendedName>
</protein>
<name>A0A926RZ74_9SPHI</name>
<feature type="transmembrane region" description="Helical" evidence="3">
    <location>
        <begin position="130"/>
        <end position="151"/>
    </location>
</feature>
<dbReference type="PANTHER" id="PTHR19384">
    <property type="entry name" value="NITRIC OXIDE SYNTHASE-RELATED"/>
    <property type="match status" value="1"/>
</dbReference>
<dbReference type="Proteomes" id="UP000619078">
    <property type="component" value="Unassembled WGS sequence"/>
</dbReference>
<dbReference type="InterPro" id="IPR001433">
    <property type="entry name" value="OxRdtase_FAD/NAD-bd"/>
</dbReference>
<dbReference type="InterPro" id="IPR017927">
    <property type="entry name" value="FAD-bd_FR_type"/>
</dbReference>
<dbReference type="PANTHER" id="PTHR19384:SF17">
    <property type="entry name" value="NADPH--CYTOCHROME P450 REDUCTASE"/>
    <property type="match status" value="1"/>
</dbReference>
<evidence type="ECO:0000256" key="2">
    <source>
        <dbReference type="ARBA" id="ARBA00023797"/>
    </source>
</evidence>
<dbReference type="InterPro" id="IPR008254">
    <property type="entry name" value="Flavodoxin/NO_synth"/>
</dbReference>
<proteinExistence type="predicted"/>
<keyword evidence="7" id="KW-1185">Reference proteome</keyword>
<evidence type="ECO:0000259" key="4">
    <source>
        <dbReference type="PROSITE" id="PS50902"/>
    </source>
</evidence>
<dbReference type="SUPFAM" id="SSF63380">
    <property type="entry name" value="Riboflavin synthase domain-like"/>
    <property type="match status" value="1"/>
</dbReference>
<keyword evidence="3" id="KW-0472">Membrane</keyword>
<dbReference type="Gene3D" id="2.40.30.10">
    <property type="entry name" value="Translation factors"/>
    <property type="match status" value="1"/>
</dbReference>
<dbReference type="InterPro" id="IPR029039">
    <property type="entry name" value="Flavoprotein-like_sf"/>
</dbReference>
<feature type="domain" description="Flavodoxin-like" evidence="4">
    <location>
        <begin position="341"/>
        <end position="476"/>
    </location>
</feature>
<feature type="domain" description="FAD-binding FR-type" evidence="5">
    <location>
        <begin position="495"/>
        <end position="593"/>
    </location>
</feature>
<evidence type="ECO:0000313" key="6">
    <source>
        <dbReference type="EMBL" id="MBD1391570.1"/>
    </source>
</evidence>
<dbReference type="Gene3D" id="3.40.50.80">
    <property type="entry name" value="Nucleotide-binding domain of ferredoxin-NADP reductase (FNR) module"/>
    <property type="match status" value="1"/>
</dbReference>
<dbReference type="GO" id="GO:0010181">
    <property type="term" value="F:FMN binding"/>
    <property type="evidence" value="ECO:0007669"/>
    <property type="project" value="InterPro"/>
</dbReference>
<keyword evidence="1" id="KW-0285">Flavoprotein</keyword>